<keyword evidence="3" id="KW-1185">Reference proteome</keyword>
<dbReference type="InterPro" id="IPR052693">
    <property type="entry name" value="Yeast_MDR_Regulatory"/>
</dbReference>
<dbReference type="PANTHER" id="PTHR31405:SF8">
    <property type="entry name" value="TRANSCRIPTION FACTOR PDR8-RELATED"/>
    <property type="match status" value="1"/>
</dbReference>
<feature type="domain" description="Zn(2)-C6 fungal-type" evidence="1">
    <location>
        <begin position="17"/>
        <end position="47"/>
    </location>
</feature>
<protein>
    <submittedName>
        <fullName evidence="2">Protein YKL222C</fullName>
    </submittedName>
</protein>
<dbReference type="CDD" id="cd00067">
    <property type="entry name" value="GAL4"/>
    <property type="match status" value="1"/>
</dbReference>
<evidence type="ECO:0000259" key="1">
    <source>
        <dbReference type="PROSITE" id="PS50048"/>
    </source>
</evidence>
<dbReference type="SUPFAM" id="SSF57701">
    <property type="entry name" value="Zn2/Cys6 DNA-binding domain"/>
    <property type="match status" value="1"/>
</dbReference>
<reference evidence="2 3" key="1">
    <citation type="submission" date="2016-03" db="EMBL/GenBank/DDBJ databases">
        <title>How can Kluyveromyces marxianus grow so fast - potential evolutionary course in Saccharomyces Complex revealed by comparative genomics.</title>
        <authorList>
            <person name="Mo W."/>
            <person name="Lu W."/>
            <person name="Yang X."/>
            <person name="Qi J."/>
            <person name="Lv H."/>
        </authorList>
    </citation>
    <scope>NUCLEOTIDE SEQUENCE [LARGE SCALE GENOMIC DNA]</scope>
    <source>
        <strain evidence="2 3">FIM1</strain>
    </source>
</reference>
<evidence type="ECO:0000313" key="3">
    <source>
        <dbReference type="Proteomes" id="UP000422736"/>
    </source>
</evidence>
<organism evidence="2 3">
    <name type="scientific">Kluyveromyces marxianus</name>
    <name type="common">Yeast</name>
    <name type="synonym">Candida kefyr</name>
    <dbReference type="NCBI Taxonomy" id="4911"/>
    <lineage>
        <taxon>Eukaryota</taxon>
        <taxon>Fungi</taxon>
        <taxon>Dikarya</taxon>
        <taxon>Ascomycota</taxon>
        <taxon>Saccharomycotina</taxon>
        <taxon>Saccharomycetes</taxon>
        <taxon>Saccharomycetales</taxon>
        <taxon>Saccharomycetaceae</taxon>
        <taxon>Kluyveromyces</taxon>
    </lineage>
</organism>
<proteinExistence type="predicted"/>
<dbReference type="Gene3D" id="4.10.240.10">
    <property type="entry name" value="Zn(2)-C6 fungal-type DNA-binding domain"/>
    <property type="match status" value="1"/>
</dbReference>
<dbReference type="Pfam" id="PF00172">
    <property type="entry name" value="Zn_clus"/>
    <property type="match status" value="1"/>
</dbReference>
<dbReference type="Proteomes" id="UP000422736">
    <property type="component" value="Chromosome 7"/>
</dbReference>
<gene>
    <name evidence="2" type="ORF">FIM1_4767</name>
</gene>
<dbReference type="SMART" id="SM00066">
    <property type="entry name" value="GAL4"/>
    <property type="match status" value="1"/>
</dbReference>
<accession>A0ABX6F1H8</accession>
<dbReference type="PANTHER" id="PTHR31405">
    <property type="entry name" value="TRANSCRIPTION FACTOR PDR8-RELATED"/>
    <property type="match status" value="1"/>
</dbReference>
<evidence type="ECO:0000313" key="2">
    <source>
        <dbReference type="EMBL" id="QGN18439.1"/>
    </source>
</evidence>
<dbReference type="EMBL" id="CP015061">
    <property type="protein sequence ID" value="QGN18439.1"/>
    <property type="molecule type" value="Genomic_DNA"/>
</dbReference>
<dbReference type="PROSITE" id="PS50048">
    <property type="entry name" value="ZN2_CY6_FUNGAL_2"/>
    <property type="match status" value="1"/>
</dbReference>
<dbReference type="InterPro" id="IPR001138">
    <property type="entry name" value="Zn2Cys6_DnaBD"/>
</dbReference>
<name>A0ABX6F1H8_KLUMA</name>
<dbReference type="InterPro" id="IPR036864">
    <property type="entry name" value="Zn2-C6_fun-type_DNA-bd_sf"/>
</dbReference>
<sequence length="667" mass="76456">MKKKAVGVKCRHKPTKSCMMCQKRKKKCDRLTPSCTACLEKGLQCVYNIKLETRLTEGTKQLSKSQLIAQIALLKSELNEGSREIGRNPVLSLQYTSSKQGRVLTYGPTSVRCLIRSSQLQWCYTAIWKTIKEKRNDWKKNHIHAIKVEEIYSIGNPLSISGGNSILEALCDCLPTMHVLKHSLDRFFNCTLFKEFEILDPLKVATDLEECFISDQEGRIMSINIYEKKNYYRLGIITRIVTIVHFKERVPTAVELFHKYLAAFESAKSMHIERAQFFMLKYLFINARGFTAGDGGNSITIINLALSTAMQIGLYRTENLGLFRDRERYIKNLCVLLVQADFESSFSLGSHLQVSEYFLQDLDGRANPKISEDGNFSTLQYFLFLRQQLAGVSSTHNAPSLPLSISKLKFSLLATFGELKHYLSRTAYDPPIEFQKLYAILLSLQIIANFSLIQTQVSVDGTLELQQQALICHIASLILVFNYMEALYNDQMLIRGRENHIDACIDIGLGLFLYHNVLPRATHELVLIFSDTLNTNEGFGVYSTNSNDVDIKHFNEIVDNFQKSDKDMDFGANVAYKYFERIHENFKNNRSKKLDNLLHQSYLFIVCDEFSNSLVQAFKEPITLMTNKPDEMSNQNMPFTVDDNDLFLDNALEIFDDEFTSFFLLKF</sequence>